<keyword evidence="8 12" id="KW-1133">Transmembrane helix</keyword>
<evidence type="ECO:0000256" key="5">
    <source>
        <dbReference type="ARBA" id="ARBA00022692"/>
    </source>
</evidence>
<dbReference type="GO" id="GO:0034220">
    <property type="term" value="P:monoatomic ion transmembrane transport"/>
    <property type="evidence" value="ECO:0007669"/>
    <property type="project" value="UniProtKB-KW"/>
</dbReference>
<evidence type="ECO:0000256" key="12">
    <source>
        <dbReference type="SAM" id="Phobius"/>
    </source>
</evidence>
<dbReference type="Proteomes" id="UP000005237">
    <property type="component" value="Unassembled WGS sequence"/>
</dbReference>
<evidence type="ECO:0000256" key="6">
    <source>
        <dbReference type="ARBA" id="ARBA00022868"/>
    </source>
</evidence>
<evidence type="ECO:0000256" key="9">
    <source>
        <dbReference type="ARBA" id="ARBA00023065"/>
    </source>
</evidence>
<sequence>MTMGVGRDPMKTFTNVYTAHARCVLGANYLNAKAFLFLYWWFAMCSLVCLCSAVRYTLVLVVPTFRRYLLKSLIMEEGHFLSKIGPPNPDLQLGKRDPLDFLVDFSRKRRISTRSNDIRHYPLSHWPEDRRGALATRHCGQQR</sequence>
<evidence type="ECO:0000256" key="3">
    <source>
        <dbReference type="ARBA" id="ARBA00022448"/>
    </source>
</evidence>
<evidence type="ECO:0000256" key="7">
    <source>
        <dbReference type="ARBA" id="ARBA00022949"/>
    </source>
</evidence>
<accession>A0A8R1EEX2</accession>
<proteinExistence type="predicted"/>
<dbReference type="AlphaFoldDB" id="A0A8R1EEX2"/>
<evidence type="ECO:0000256" key="2">
    <source>
        <dbReference type="ARBA" id="ARBA00004651"/>
    </source>
</evidence>
<keyword evidence="5 12" id="KW-0812">Transmembrane</keyword>
<evidence type="ECO:0000256" key="1">
    <source>
        <dbReference type="ARBA" id="ARBA00004610"/>
    </source>
</evidence>
<keyword evidence="3" id="KW-0813">Transport</keyword>
<name>A0A8R1EEX2_CAEJA</name>
<evidence type="ECO:0000313" key="14">
    <source>
        <dbReference type="Proteomes" id="UP000005237"/>
    </source>
</evidence>
<keyword evidence="14" id="KW-1185">Reference proteome</keyword>
<keyword evidence="10 12" id="KW-0472">Membrane</keyword>
<keyword evidence="7" id="KW-0965">Cell junction</keyword>
<keyword evidence="6" id="KW-0303">Gap junction</keyword>
<comment type="subcellular location">
    <subcellularLocation>
        <location evidence="1">Cell junction</location>
        <location evidence="1">Gap junction</location>
    </subcellularLocation>
    <subcellularLocation>
        <location evidence="2">Cell membrane</location>
        <topology evidence="2">Multi-pass membrane protein</topology>
    </subcellularLocation>
</comment>
<feature type="transmembrane region" description="Helical" evidence="12">
    <location>
        <begin position="38"/>
        <end position="62"/>
    </location>
</feature>
<reference evidence="14" key="1">
    <citation type="submission" date="2010-08" db="EMBL/GenBank/DDBJ databases">
        <authorList>
            <consortium name="Caenorhabditis japonica Sequencing Consortium"/>
            <person name="Wilson R.K."/>
        </authorList>
    </citation>
    <scope>NUCLEOTIDE SEQUENCE [LARGE SCALE GENOMIC DNA]</scope>
    <source>
        <strain evidence="14">DF5081</strain>
    </source>
</reference>
<dbReference type="GO" id="GO:0005921">
    <property type="term" value="C:gap junction"/>
    <property type="evidence" value="ECO:0007669"/>
    <property type="project" value="UniProtKB-SubCell"/>
</dbReference>
<keyword evidence="9" id="KW-0406">Ion transport</keyword>
<protein>
    <recommendedName>
        <fullName evidence="15">Innexin</fullName>
    </recommendedName>
</protein>
<evidence type="ECO:0000256" key="8">
    <source>
        <dbReference type="ARBA" id="ARBA00022989"/>
    </source>
</evidence>
<evidence type="ECO:0000256" key="4">
    <source>
        <dbReference type="ARBA" id="ARBA00022475"/>
    </source>
</evidence>
<keyword evidence="11" id="KW-0407">Ion channel</keyword>
<dbReference type="EnsemblMetazoa" id="CJA34384.1">
    <property type="protein sequence ID" value="CJA34384.1"/>
    <property type="gene ID" value="WBGene00210231"/>
</dbReference>
<dbReference type="Pfam" id="PF00876">
    <property type="entry name" value="Innexin"/>
    <property type="match status" value="1"/>
</dbReference>
<organism evidence="13 14">
    <name type="scientific">Caenorhabditis japonica</name>
    <dbReference type="NCBI Taxonomy" id="281687"/>
    <lineage>
        <taxon>Eukaryota</taxon>
        <taxon>Metazoa</taxon>
        <taxon>Ecdysozoa</taxon>
        <taxon>Nematoda</taxon>
        <taxon>Chromadorea</taxon>
        <taxon>Rhabditida</taxon>
        <taxon>Rhabditina</taxon>
        <taxon>Rhabditomorpha</taxon>
        <taxon>Rhabditoidea</taxon>
        <taxon>Rhabditidae</taxon>
        <taxon>Peloderinae</taxon>
        <taxon>Caenorhabditis</taxon>
    </lineage>
</organism>
<evidence type="ECO:0000256" key="11">
    <source>
        <dbReference type="ARBA" id="ARBA00023303"/>
    </source>
</evidence>
<evidence type="ECO:0008006" key="15">
    <source>
        <dbReference type="Google" id="ProtNLM"/>
    </source>
</evidence>
<keyword evidence="4" id="KW-1003">Cell membrane</keyword>
<dbReference type="InterPro" id="IPR000990">
    <property type="entry name" value="Innexin"/>
</dbReference>
<dbReference type="GO" id="GO:0005886">
    <property type="term" value="C:plasma membrane"/>
    <property type="evidence" value="ECO:0007669"/>
    <property type="project" value="UniProtKB-SubCell"/>
</dbReference>
<reference evidence="13" key="2">
    <citation type="submission" date="2022-06" db="UniProtKB">
        <authorList>
            <consortium name="EnsemblMetazoa"/>
        </authorList>
    </citation>
    <scope>IDENTIFICATION</scope>
    <source>
        <strain evidence="13">DF5081</strain>
    </source>
</reference>
<evidence type="ECO:0000256" key="10">
    <source>
        <dbReference type="ARBA" id="ARBA00023136"/>
    </source>
</evidence>
<evidence type="ECO:0000313" key="13">
    <source>
        <dbReference type="EnsemblMetazoa" id="CJA34384.1"/>
    </source>
</evidence>